<dbReference type="PANTHER" id="PTHR21663:SF0">
    <property type="entry name" value="HEAT REPEAT-CONTAINING PROTEIN 5B"/>
    <property type="match status" value="1"/>
</dbReference>
<dbReference type="Proteomes" id="UP001148786">
    <property type="component" value="Unassembled WGS sequence"/>
</dbReference>
<evidence type="ECO:0000313" key="3">
    <source>
        <dbReference type="Proteomes" id="UP001148786"/>
    </source>
</evidence>
<keyword evidence="3" id="KW-1185">Reference proteome</keyword>
<evidence type="ECO:0000313" key="2">
    <source>
        <dbReference type="EMBL" id="KAJ3503994.1"/>
    </source>
</evidence>
<dbReference type="GO" id="GO:0016020">
    <property type="term" value="C:membrane"/>
    <property type="evidence" value="ECO:0007669"/>
    <property type="project" value="TreeGrafter"/>
</dbReference>
<dbReference type="GO" id="GO:0006897">
    <property type="term" value="P:endocytosis"/>
    <property type="evidence" value="ECO:0007669"/>
    <property type="project" value="TreeGrafter"/>
</dbReference>
<accession>A0A9W8JV80</accession>
<dbReference type="OrthoDB" id="3042782at2759"/>
<protein>
    <submittedName>
        <fullName evidence="2">Uncharacterized protein</fullName>
    </submittedName>
</protein>
<dbReference type="AlphaFoldDB" id="A0A9W8JV80"/>
<evidence type="ECO:0000256" key="1">
    <source>
        <dbReference type="SAM" id="MobiDB-lite"/>
    </source>
</evidence>
<reference evidence="2" key="1">
    <citation type="submission" date="2022-07" db="EMBL/GenBank/DDBJ databases">
        <title>Genome Sequence of Agrocybe chaxingu.</title>
        <authorList>
            <person name="Buettner E."/>
        </authorList>
    </citation>
    <scope>NUCLEOTIDE SEQUENCE</scope>
    <source>
        <strain evidence="2">MP-N11</strain>
    </source>
</reference>
<dbReference type="PANTHER" id="PTHR21663">
    <property type="entry name" value="HYPOTHETICAL HEAT DOMAIN-CONTAINING"/>
    <property type="match status" value="1"/>
</dbReference>
<dbReference type="EMBL" id="JANKHO010001065">
    <property type="protein sequence ID" value="KAJ3503994.1"/>
    <property type="molecule type" value="Genomic_DNA"/>
</dbReference>
<gene>
    <name evidence="2" type="ORF">NLJ89_g8174</name>
</gene>
<dbReference type="GO" id="GO:0008104">
    <property type="term" value="P:intracellular protein localization"/>
    <property type="evidence" value="ECO:0007669"/>
    <property type="project" value="TreeGrafter"/>
</dbReference>
<proteinExistence type="predicted"/>
<name>A0A9W8JV80_9AGAR</name>
<dbReference type="GO" id="GO:0030139">
    <property type="term" value="C:endocytic vesicle"/>
    <property type="evidence" value="ECO:0007669"/>
    <property type="project" value="TreeGrafter"/>
</dbReference>
<dbReference type="GO" id="GO:0005829">
    <property type="term" value="C:cytosol"/>
    <property type="evidence" value="ECO:0007669"/>
    <property type="project" value="GOC"/>
</dbReference>
<sequence length="190" mass="21134">MVVPPETVLKSKRDATSEQQDDDLTVAAAAEVTKSMLTPNEMLAHLSKHFNKPYASRKTRIGIFDFYAALFTKPGPSFVETNFALIVSHLINDIILQQRNTSSRYEVLLIRRLVGVLLRDLVGVRMLSEQRQIGATQELANAYLKRWPAMMPGQVAPGWIVLLIVLREVVGLLQQLGNAPPPVQVCKVSS</sequence>
<feature type="region of interest" description="Disordered" evidence="1">
    <location>
        <begin position="1"/>
        <end position="21"/>
    </location>
</feature>
<dbReference type="GO" id="GO:0005794">
    <property type="term" value="C:Golgi apparatus"/>
    <property type="evidence" value="ECO:0007669"/>
    <property type="project" value="TreeGrafter"/>
</dbReference>
<dbReference type="InterPro" id="IPR040108">
    <property type="entry name" value="Laa1/Sip1/HEATR5"/>
</dbReference>
<comment type="caution">
    <text evidence="2">The sequence shown here is derived from an EMBL/GenBank/DDBJ whole genome shotgun (WGS) entry which is preliminary data.</text>
</comment>
<organism evidence="2 3">
    <name type="scientific">Agrocybe chaxingu</name>
    <dbReference type="NCBI Taxonomy" id="84603"/>
    <lineage>
        <taxon>Eukaryota</taxon>
        <taxon>Fungi</taxon>
        <taxon>Dikarya</taxon>
        <taxon>Basidiomycota</taxon>
        <taxon>Agaricomycotina</taxon>
        <taxon>Agaricomycetes</taxon>
        <taxon>Agaricomycetidae</taxon>
        <taxon>Agaricales</taxon>
        <taxon>Agaricineae</taxon>
        <taxon>Strophariaceae</taxon>
        <taxon>Agrocybe</taxon>
    </lineage>
</organism>
<dbReference type="GO" id="GO:0042147">
    <property type="term" value="P:retrograde transport, endosome to Golgi"/>
    <property type="evidence" value="ECO:0007669"/>
    <property type="project" value="TreeGrafter"/>
</dbReference>